<reference evidence="3 4" key="1">
    <citation type="submission" date="2016-10" db="EMBL/GenBank/DDBJ databases">
        <authorList>
            <person name="de Groot N.N."/>
        </authorList>
    </citation>
    <scope>NUCLEOTIDE SEQUENCE [LARGE SCALE GENOMIC DNA]</scope>
    <source>
        <strain evidence="3 4">SLAS-1</strain>
    </source>
</reference>
<keyword evidence="1" id="KW-0472">Membrane</keyword>
<keyword evidence="1" id="KW-1133">Transmembrane helix</keyword>
<feature type="transmembrane region" description="Helical" evidence="1">
    <location>
        <begin position="27"/>
        <end position="46"/>
    </location>
</feature>
<sequence length="262" mass="29844">MDDKSLIERQSDKNNYKINNYKIKTKIITIIILIVFFIISTSGIFLLPDLNNNNTVHASDFDGEDVLKGVGVAVLILTATQYFFGSDEKEDEDIEDPHRDDEEIYRVDREDDREIVSEEAPMDLIYDDDRRSEIRSTMRDKSIDESDINKLAQLVHGEARGEPFIGQIAVAAVVLNRLEAANFPDSIPDIIYQSEQFTAVTDGQYFQDPETLAYLAVFEALEGNDPSQGARYFYNPKTADNLDWFRTLEKTAEIGNHVFAIK</sequence>
<dbReference type="InterPro" id="IPR042047">
    <property type="entry name" value="SleB_dom1"/>
</dbReference>
<dbReference type="EMBL" id="FNGO01000011">
    <property type="protein sequence ID" value="SDL91855.1"/>
    <property type="molecule type" value="Genomic_DNA"/>
</dbReference>
<evidence type="ECO:0000313" key="3">
    <source>
        <dbReference type="EMBL" id="SDL91855.1"/>
    </source>
</evidence>
<accession>A0A1G9P0X4</accession>
<dbReference type="RefSeq" id="WP_089760297.1">
    <property type="nucleotide sequence ID" value="NZ_FNGO01000011.1"/>
</dbReference>
<name>A0A1G9P0X4_9FIRM</name>
<dbReference type="Pfam" id="PF07486">
    <property type="entry name" value="Hydrolase_2"/>
    <property type="match status" value="1"/>
</dbReference>
<proteinExistence type="predicted"/>
<keyword evidence="3" id="KW-0378">Hydrolase</keyword>
<evidence type="ECO:0000313" key="4">
    <source>
        <dbReference type="Proteomes" id="UP000199476"/>
    </source>
</evidence>
<protein>
    <submittedName>
        <fullName evidence="3">Cell Wall Hydrolase</fullName>
    </submittedName>
</protein>
<dbReference type="Proteomes" id="UP000199476">
    <property type="component" value="Unassembled WGS sequence"/>
</dbReference>
<dbReference type="Gene3D" id="1.10.10.2520">
    <property type="entry name" value="Cell wall hydrolase SleB, domain 1"/>
    <property type="match status" value="1"/>
</dbReference>
<dbReference type="OrthoDB" id="9785345at2"/>
<dbReference type="GO" id="GO:0016787">
    <property type="term" value="F:hydrolase activity"/>
    <property type="evidence" value="ECO:0007669"/>
    <property type="project" value="UniProtKB-KW"/>
</dbReference>
<keyword evidence="1" id="KW-0812">Transmembrane</keyword>
<dbReference type="STRING" id="321763.SAMN04488692_11173"/>
<dbReference type="Gene3D" id="6.20.240.60">
    <property type="match status" value="1"/>
</dbReference>
<dbReference type="AlphaFoldDB" id="A0A1G9P0X4"/>
<dbReference type="InterPro" id="IPR011105">
    <property type="entry name" value="Cell_wall_hydrolase_SleB"/>
</dbReference>
<gene>
    <name evidence="3" type="ORF">SAMN04488692_11173</name>
</gene>
<keyword evidence="4" id="KW-1185">Reference proteome</keyword>
<organism evidence="3 4">
    <name type="scientific">Halarsenatibacter silvermanii</name>
    <dbReference type="NCBI Taxonomy" id="321763"/>
    <lineage>
        <taxon>Bacteria</taxon>
        <taxon>Bacillati</taxon>
        <taxon>Bacillota</taxon>
        <taxon>Clostridia</taxon>
        <taxon>Halanaerobiales</taxon>
        <taxon>Halarsenatibacteraceae</taxon>
        <taxon>Halarsenatibacter</taxon>
    </lineage>
</organism>
<evidence type="ECO:0000256" key="1">
    <source>
        <dbReference type="SAM" id="Phobius"/>
    </source>
</evidence>
<evidence type="ECO:0000259" key="2">
    <source>
        <dbReference type="Pfam" id="PF07486"/>
    </source>
</evidence>
<feature type="domain" description="Cell wall hydrolase SleB" evidence="2">
    <location>
        <begin position="161"/>
        <end position="260"/>
    </location>
</feature>